<feature type="signal peptide" evidence="1">
    <location>
        <begin position="1"/>
        <end position="22"/>
    </location>
</feature>
<feature type="chain" id="PRO_5012775905" evidence="1">
    <location>
        <begin position="23"/>
        <end position="130"/>
    </location>
</feature>
<evidence type="ECO:0000313" key="2">
    <source>
        <dbReference type="EMBL" id="JAV45880.1"/>
    </source>
</evidence>
<dbReference type="EMBL" id="GENK01000033">
    <property type="protein sequence ID" value="JAV45880.1"/>
    <property type="molecule type" value="Transcribed_RNA"/>
</dbReference>
<protein>
    <submittedName>
        <fullName evidence="2">Chemosensory protein 1</fullName>
    </submittedName>
</protein>
<proteinExistence type="predicted"/>
<keyword evidence="1" id="KW-0732">Signal</keyword>
<gene>
    <name evidence="2" type="primary">csp1</name>
</gene>
<organism evidence="2">
    <name type="scientific">Mythimna separata</name>
    <name type="common">Oriental armyworm</name>
    <name type="synonym">Pseudaletia separata</name>
    <dbReference type="NCBI Taxonomy" id="271217"/>
    <lineage>
        <taxon>Eukaryota</taxon>
        <taxon>Metazoa</taxon>
        <taxon>Ecdysozoa</taxon>
        <taxon>Arthropoda</taxon>
        <taxon>Hexapoda</taxon>
        <taxon>Insecta</taxon>
        <taxon>Pterygota</taxon>
        <taxon>Neoptera</taxon>
        <taxon>Endopterygota</taxon>
        <taxon>Lepidoptera</taxon>
        <taxon>Glossata</taxon>
        <taxon>Ditrysia</taxon>
        <taxon>Noctuoidea</taxon>
        <taxon>Noctuidae</taxon>
        <taxon>Noctuinae</taxon>
        <taxon>Hadenini</taxon>
        <taxon>Mythimna</taxon>
    </lineage>
</organism>
<dbReference type="AlphaFoldDB" id="A0A1V1WCA1"/>
<sequence length="130" mass="14102">MLKLYISHHLLLNLFELLLVLGGELPLRVVLGSQLVPVRVLVVDQVPDHAPRSTLLSLSTFAAFVLEGFLDVLFELLAIGRALALVEDALDVGHQQAPVAEDLVQVYAVVPIGVLSLFGTRESHHGHGQD</sequence>
<name>A0A1V1WCA1_MYTSE</name>
<evidence type="ECO:0000256" key="1">
    <source>
        <dbReference type="SAM" id="SignalP"/>
    </source>
</evidence>
<accession>A0A1V1WCA1</accession>
<reference evidence="2" key="1">
    <citation type="journal article" date="2017" name="Comp. Biochem. Physiol. Part D Genomics Proteomics">
        <title>De novo analysis of the oriental armyworm Mythimna separata antennal transcriptome and expression patterns of odorant-binding proteins.</title>
        <authorList>
            <person name="Chang X.-Q."/>
            <person name="Nie X.-P."/>
            <person name="Zhang Z."/>
            <person name="Zeng F.-F."/>
            <person name="Lv L."/>
            <person name="Zhang S."/>
            <person name="Wang M.-Q."/>
        </authorList>
    </citation>
    <scope>NUCLEOTIDE SEQUENCE</scope>
    <source>
        <tissue evidence="2">Antennae</tissue>
    </source>
</reference>